<dbReference type="InterPro" id="IPR035907">
    <property type="entry name" value="Hppk_sf"/>
</dbReference>
<comment type="pathway">
    <text evidence="2">Cofactor biosynthesis; tetrahydrofolate biosynthesis; 2-amino-4-hydroxy-6-hydroxymethyl-7,8-dihydropteridine diphosphate from 7,8-dihydroneopterin triphosphate: step 4/4.</text>
</comment>
<dbReference type="NCBIfam" id="TIGR01498">
    <property type="entry name" value="folK"/>
    <property type="match status" value="1"/>
</dbReference>
<evidence type="ECO:0000256" key="7">
    <source>
        <dbReference type="ARBA" id="ARBA00022840"/>
    </source>
</evidence>
<dbReference type="GO" id="GO:0046656">
    <property type="term" value="P:folic acid biosynthetic process"/>
    <property type="evidence" value="ECO:0007669"/>
    <property type="project" value="UniProtKB-KW"/>
</dbReference>
<name>A0A448UX58_9MICC</name>
<evidence type="ECO:0000256" key="8">
    <source>
        <dbReference type="ARBA" id="ARBA00022909"/>
    </source>
</evidence>
<evidence type="ECO:0000259" key="9">
    <source>
        <dbReference type="PROSITE" id="PS00794"/>
    </source>
</evidence>
<evidence type="ECO:0000256" key="4">
    <source>
        <dbReference type="ARBA" id="ARBA00022679"/>
    </source>
</evidence>
<gene>
    <name evidence="10" type="primary">folK</name>
    <name evidence="10" type="ORF">NCTC10918_01797</name>
</gene>
<sequence>MPARVGNVPNANHSHPAPGMDALAHTAVLALGSNLGESETTLEQAAADLVHLSGGAVRLVGASGLYVTEPVGGPADQPDYINAILEVRTSLDPYALLVLCQQVEAHHHRVRLVRWGPRTLDIDVISYDDLVSDDPALTLPHPRAHERAFVLVPWEQANPQAVIPSRDAATGEQTRHLVADLARRVRAADERAGVNAVRFMRDMNLPKNLFDSGAESEGV</sequence>
<evidence type="ECO:0000313" key="10">
    <source>
        <dbReference type="EMBL" id="VEJ30513.1"/>
    </source>
</evidence>
<dbReference type="PROSITE" id="PS00794">
    <property type="entry name" value="HPPK"/>
    <property type="match status" value="1"/>
</dbReference>
<dbReference type="EMBL" id="LR134521">
    <property type="protein sequence ID" value="VEJ30513.1"/>
    <property type="molecule type" value="Genomic_DNA"/>
</dbReference>
<keyword evidence="6 10" id="KW-0418">Kinase</keyword>
<dbReference type="EC" id="2.7.6.3" evidence="3"/>
<dbReference type="GO" id="GO:0005524">
    <property type="term" value="F:ATP binding"/>
    <property type="evidence" value="ECO:0007669"/>
    <property type="project" value="UniProtKB-KW"/>
</dbReference>
<keyword evidence="8" id="KW-0289">Folate biosynthesis</keyword>
<evidence type="ECO:0000256" key="3">
    <source>
        <dbReference type="ARBA" id="ARBA00013253"/>
    </source>
</evidence>
<evidence type="ECO:0000256" key="5">
    <source>
        <dbReference type="ARBA" id="ARBA00022741"/>
    </source>
</evidence>
<evidence type="ECO:0000256" key="6">
    <source>
        <dbReference type="ARBA" id="ARBA00022777"/>
    </source>
</evidence>
<dbReference type="Proteomes" id="UP000270988">
    <property type="component" value="Chromosome"/>
</dbReference>
<reference evidence="10 11" key="1">
    <citation type="submission" date="2018-12" db="EMBL/GenBank/DDBJ databases">
        <authorList>
            <consortium name="Pathogen Informatics"/>
        </authorList>
    </citation>
    <scope>NUCLEOTIDE SEQUENCE [LARGE SCALE GENOMIC DNA]</scope>
    <source>
        <strain evidence="10 11">NCTC10918</strain>
    </source>
</reference>
<evidence type="ECO:0000256" key="2">
    <source>
        <dbReference type="ARBA" id="ARBA00005051"/>
    </source>
</evidence>
<dbReference type="GO" id="GO:0046654">
    <property type="term" value="P:tetrahydrofolate biosynthetic process"/>
    <property type="evidence" value="ECO:0007669"/>
    <property type="project" value="UniProtKB-UniPathway"/>
</dbReference>
<dbReference type="InterPro" id="IPR000550">
    <property type="entry name" value="Hppk"/>
</dbReference>
<dbReference type="PANTHER" id="PTHR43071:SF1">
    <property type="entry name" value="2-AMINO-4-HYDROXY-6-HYDROXYMETHYLDIHYDROPTERIDINE PYROPHOSPHOKINASE"/>
    <property type="match status" value="1"/>
</dbReference>
<evidence type="ECO:0000313" key="11">
    <source>
        <dbReference type="Proteomes" id="UP000270988"/>
    </source>
</evidence>
<accession>A0A448UX58</accession>
<keyword evidence="7" id="KW-0067">ATP-binding</keyword>
<dbReference type="SUPFAM" id="SSF55083">
    <property type="entry name" value="6-hydroxymethyl-7,8-dihydropterin pyrophosphokinase, HPPK"/>
    <property type="match status" value="1"/>
</dbReference>
<protein>
    <recommendedName>
        <fullName evidence="3">2-amino-4-hydroxy-6-hydroxymethyldihydropteridine diphosphokinase</fullName>
        <ecNumber evidence="3">2.7.6.3</ecNumber>
    </recommendedName>
</protein>
<dbReference type="Pfam" id="PF01288">
    <property type="entry name" value="HPPK"/>
    <property type="match status" value="1"/>
</dbReference>
<organism evidence="10 11">
    <name type="scientific">Rothia dentocariosa</name>
    <dbReference type="NCBI Taxonomy" id="2047"/>
    <lineage>
        <taxon>Bacteria</taxon>
        <taxon>Bacillati</taxon>
        <taxon>Actinomycetota</taxon>
        <taxon>Actinomycetes</taxon>
        <taxon>Micrococcales</taxon>
        <taxon>Micrococcaceae</taxon>
        <taxon>Rothia</taxon>
    </lineage>
</organism>
<dbReference type="GO" id="GO:0003848">
    <property type="term" value="F:2-amino-4-hydroxy-6-hydroxymethyldihydropteridine diphosphokinase activity"/>
    <property type="evidence" value="ECO:0007669"/>
    <property type="project" value="UniProtKB-EC"/>
</dbReference>
<dbReference type="Gene3D" id="3.30.70.560">
    <property type="entry name" value="7,8-Dihydro-6-hydroxymethylpterin-pyrophosphokinase HPPK"/>
    <property type="match status" value="1"/>
</dbReference>
<proteinExistence type="predicted"/>
<dbReference type="PANTHER" id="PTHR43071">
    <property type="entry name" value="2-AMINO-4-HYDROXY-6-HYDROXYMETHYLDIHYDROPTERIDINE PYROPHOSPHOKINASE"/>
    <property type="match status" value="1"/>
</dbReference>
<dbReference type="UniPathway" id="UPA00077">
    <property type="reaction ID" value="UER00155"/>
</dbReference>
<dbReference type="STRING" id="762948.HMPREF0733_10712"/>
<evidence type="ECO:0000256" key="1">
    <source>
        <dbReference type="ARBA" id="ARBA00000198"/>
    </source>
</evidence>
<dbReference type="GO" id="GO:0016301">
    <property type="term" value="F:kinase activity"/>
    <property type="evidence" value="ECO:0007669"/>
    <property type="project" value="UniProtKB-KW"/>
</dbReference>
<dbReference type="AlphaFoldDB" id="A0A448UX58"/>
<keyword evidence="5" id="KW-0547">Nucleotide-binding</keyword>
<feature type="domain" description="7,8-dihydro-6-hydroxymethylpterin-pyrophosphokinase" evidence="9">
    <location>
        <begin position="114"/>
        <end position="125"/>
    </location>
</feature>
<comment type="catalytic activity">
    <reaction evidence="1">
        <text>6-hydroxymethyl-7,8-dihydropterin + ATP = (7,8-dihydropterin-6-yl)methyl diphosphate + AMP + H(+)</text>
        <dbReference type="Rhea" id="RHEA:11412"/>
        <dbReference type="ChEBI" id="CHEBI:15378"/>
        <dbReference type="ChEBI" id="CHEBI:30616"/>
        <dbReference type="ChEBI" id="CHEBI:44841"/>
        <dbReference type="ChEBI" id="CHEBI:72950"/>
        <dbReference type="ChEBI" id="CHEBI:456215"/>
        <dbReference type="EC" id="2.7.6.3"/>
    </reaction>
</comment>
<keyword evidence="4 10" id="KW-0808">Transferase</keyword>
<dbReference type="CDD" id="cd00483">
    <property type="entry name" value="HPPK"/>
    <property type="match status" value="1"/>
</dbReference>